<keyword evidence="10" id="KW-0472">Membrane</keyword>
<dbReference type="InterPro" id="IPR011115">
    <property type="entry name" value="SecA_DEAD"/>
</dbReference>
<keyword evidence="9" id="KW-0811">Translocation</keyword>
<feature type="domain" description="Helicase C-terminal" evidence="12">
    <location>
        <begin position="1781"/>
        <end position="1959"/>
    </location>
</feature>
<evidence type="ECO:0000256" key="9">
    <source>
        <dbReference type="ARBA" id="ARBA00023010"/>
    </source>
</evidence>
<dbReference type="InterPro" id="IPR027417">
    <property type="entry name" value="P-loop_NTPase"/>
</dbReference>
<dbReference type="Gene3D" id="3.40.50.300">
    <property type="entry name" value="P-loop containing nucleotide triphosphate hydrolases"/>
    <property type="match status" value="2"/>
</dbReference>
<sequence length="2236" mass="257091">MLERQDHEILKFQNDDALLDLKIVSTSDIDTQITQALTNLIDSPVKNLIIQGSEMTTEQAQKILDFLKSHPQVTLNINLPEHLENTKIQIQLDNLISNYRLEKNKKKLESNHPQSANSTSKKPEGRILPKGKIIPRIEITLHEEMSAEVQPVSVSQIEDPSTTVLTNDLPKLDRAPIATQIVTDILSLSNQRATLSQWNEFTNRKEAERFKKDLGLQFNKENHPLPELIKSNRKLVQDFSVWSKKLKFEKEQYNALLDVYGQYGAPGLIQLFRTWDEYNQDPYKGPAFLDTYASLFKYMPTFLPFIDNKEFQETLSKIANLSKEHRSWWMALLHNHGRKIGYSDLPGLFKQFTDTVNTIEQMGLSFHEIKTIKDEKELLSTLTAVVDLLNKCPPQDQAVQWQCINNIIIPNPNNYHFIIPEMQVEANLGERGDLEWIKRLLVQDKNSNPELVKPAFYRYLATQEQHLPLEQYKKIIDELFSNQELNNEAKIRMLYILAKSTSTSAKTGFDSKAVLEEWESFQTRMIKLDSLERLKANRSAMGRALFSKGIDAQGGTPAVRIQTLKPVMDMLVTPPMSYLNKLLKLSEYKFLDPKLSLLELQSVQADMMKKMDKAASLYKDYPESMMHAISLIKTETIKANQDGQYFPEPQDITLLEQFISACEVLTDSNVNTINPAELNPKEVLLPLLTSFNLEYENKTRLVNEIIEPYKRRLTNPNNAQYQEKIQNLLPYGLSLLQLIQNRNHPNKLNYTVLNKIQDDLMGMICRSKPTTKKEIREWMHEHYGKHFSGTMLLDLKDAVNFSTLFREIECNQQETCSLIEQMVSNFDNEEEKDQHEALVRSLVNLTKILTPTQQIRFFEFCQEAFKTNGLLARNQHPGPPSYLTQFKSLIESITKNNSFDEFEQYMNLIQEHRSNKGDINNSLAKCSYLLDTLYPQLIKQKIPRKEAFHFSAEVVCLSAADSLYKYHEKAKIPEATDYPQELGELRDSISDLINNTDSGIKSIDKLKKIHQDIDAILMLSVNNKEYFKDCQAISARITEIIKAVEERVSQQQNKNLIQNVLSYFWNTSSDDATGEELDSLESLGLTPELVEKGSNTYQDLLAIRNKENHNFPNVVLHLHAKKGELIQKYSNIATRANNFISMALKSSPDDVSKNHNDICQLIDKLVALDHQNLVLSLMYHYSGGLPDRGVKDLIELFNSKEYNELPQNLQKNYINAVISQMNNSVKCSKADVHTFLKFIHENKENSSITRHLHNYYQHAPFPPLSTFINWTKAVRSGAELSERKVEEKYQYFDKHPCATASHDGREKENGFKLDAAKKTLKQMPEVQPIFTQKYLDEIKNEQERVKNLSTQQILDQLKVFKERPPANHIKMVMLAAELLHRCKGRPPEFVGKSQVPGRSYELNTTQIIAILSLLETGNKVTAEIGTGEGKTRIMMILNACQFLKGKTVDFLTSNLALAERDYLESLPFFNSLGAEVNFITSSSKIEDYKMGGINFSDPENLCLFRNKAFSQNKSEQVLNKDPEKRALLLDEADVTYFDVANLKYNYSSTIPKQNIELLALFPLLMDFFAQGDTEKTYLENKQRCNEQLLTFIETRNTKLFQIIKSLPVSQLEKWQDAAYTARHLEYNVDYTVVSDATTPTPLGDKKVAAAMCLIGSRISKNSNFGDAVHQCLHAELNRLIKAQNPNIENPYLKEALEQCKSKKRVFNIDPIRKITFSSSSNTLLKAYSQGSLHAVTGTIGSKMEQREAQSEFGTQFIYVPRHKGIRRFDRPTRITQNETKQLDALVDHILESRAKHQPILLICKNDNESKILHDKLEERLKSKRNQDGLPKLTRIHAGIDYDESISEANYIKNEAGKPGQVTITTEMEGRGVDIELKDKAHKAGLKVLLTYLPHGERSYGQIIGRSGRYGAIGETQMVLNLNELKKDFGINQVNTDFYLNPEDFIRKLQIFATHTKELRRLFHRAYDNYLSYFSDRYAALQTEDNDLTMAWSEFLEKYNHSKDLTLQVIEAQLEQKNPNIEIIHEQLKQHNLKAQELWREFTEQLPPEQKDIEQNTPIQNIKTPKLLKRWLSELKQIKQDSVIVEDVQKVRLQERYDPTAAGSVQIVKNPSLLVGLIAEIRAAWRGEGILFPNLRAWWAGQLSFANFLSQLPFFRWVITPKEETHIVKKEVPASHAILYEKLSDDNEKKNPPQKNNDVVETTEPFHSLPLFQQPTTKLGEQNEIQREQNHNHNNTL</sequence>
<dbReference type="KEGG" id="lsh:CAB17_14020"/>
<gene>
    <name evidence="14" type="ORF">CAB17_14020</name>
</gene>
<keyword evidence="2" id="KW-1003">Cell membrane</keyword>
<evidence type="ECO:0000313" key="15">
    <source>
        <dbReference type="Proteomes" id="UP000234343"/>
    </source>
</evidence>
<evidence type="ECO:0000259" key="13">
    <source>
        <dbReference type="PROSITE" id="PS51196"/>
    </source>
</evidence>
<dbReference type="EMBL" id="CP025491">
    <property type="protein sequence ID" value="AUH73039.1"/>
    <property type="molecule type" value="Genomic_DNA"/>
</dbReference>
<keyword evidence="7" id="KW-0653">Protein transport</keyword>
<evidence type="ECO:0000256" key="5">
    <source>
        <dbReference type="ARBA" id="ARBA00022741"/>
    </source>
</evidence>
<protein>
    <submittedName>
        <fullName evidence="14">Prepilin peptidase</fullName>
    </submittedName>
</protein>
<proteinExistence type="predicted"/>
<keyword evidence="15" id="KW-1185">Reference proteome</keyword>
<accession>A0A2H5FNA7</accession>
<evidence type="ECO:0000256" key="2">
    <source>
        <dbReference type="ARBA" id="ARBA00022475"/>
    </source>
</evidence>
<keyword evidence="6" id="KW-0067">ATP-binding</keyword>
<dbReference type="GO" id="GO:0005524">
    <property type="term" value="F:ATP binding"/>
    <property type="evidence" value="ECO:0007669"/>
    <property type="project" value="UniProtKB-KW"/>
</dbReference>
<keyword evidence="3" id="KW-0963">Cytoplasm</keyword>
<dbReference type="SUPFAM" id="SSF52540">
    <property type="entry name" value="P-loop containing nucleoside triphosphate hydrolases"/>
    <property type="match status" value="2"/>
</dbReference>
<dbReference type="PANTHER" id="PTHR30612">
    <property type="entry name" value="SECA INNER MEMBRANE COMPONENT OF SEC PROTEIN SECRETION SYSTEM"/>
    <property type="match status" value="1"/>
</dbReference>
<organism evidence="14 15">
    <name type="scientific">Legionella sainthelensi</name>
    <dbReference type="NCBI Taxonomy" id="28087"/>
    <lineage>
        <taxon>Bacteria</taxon>
        <taxon>Pseudomonadati</taxon>
        <taxon>Pseudomonadota</taxon>
        <taxon>Gammaproteobacteria</taxon>
        <taxon>Legionellales</taxon>
        <taxon>Legionellaceae</taxon>
        <taxon>Legionella</taxon>
    </lineage>
</organism>
<keyword evidence="8" id="KW-1278">Translocase</keyword>
<dbReference type="GO" id="GO:0006886">
    <property type="term" value="P:intracellular protein transport"/>
    <property type="evidence" value="ECO:0007669"/>
    <property type="project" value="InterPro"/>
</dbReference>
<evidence type="ECO:0000259" key="12">
    <source>
        <dbReference type="PROSITE" id="PS51194"/>
    </source>
</evidence>
<keyword evidence="5" id="KW-0547">Nucleotide-binding</keyword>
<evidence type="ECO:0000256" key="4">
    <source>
        <dbReference type="ARBA" id="ARBA00022519"/>
    </source>
</evidence>
<dbReference type="InterPro" id="IPR014018">
    <property type="entry name" value="SecA_motor_DEAD"/>
</dbReference>
<dbReference type="PROSITE" id="PS51194">
    <property type="entry name" value="HELICASE_CTER"/>
    <property type="match status" value="1"/>
</dbReference>
<dbReference type="InterPro" id="IPR001650">
    <property type="entry name" value="Helicase_C-like"/>
</dbReference>
<evidence type="ECO:0000256" key="6">
    <source>
        <dbReference type="ARBA" id="ARBA00022840"/>
    </source>
</evidence>
<dbReference type="GO" id="GO:0016020">
    <property type="term" value="C:membrane"/>
    <property type="evidence" value="ECO:0007669"/>
    <property type="project" value="InterPro"/>
</dbReference>
<feature type="domain" description="SecA family profile" evidence="13">
    <location>
        <begin position="1313"/>
        <end position="1949"/>
    </location>
</feature>
<evidence type="ECO:0000256" key="3">
    <source>
        <dbReference type="ARBA" id="ARBA00022490"/>
    </source>
</evidence>
<evidence type="ECO:0000256" key="7">
    <source>
        <dbReference type="ARBA" id="ARBA00022927"/>
    </source>
</evidence>
<keyword evidence="4" id="KW-0997">Cell inner membrane</keyword>
<evidence type="ECO:0000313" key="14">
    <source>
        <dbReference type="EMBL" id="AUH73039.1"/>
    </source>
</evidence>
<reference evidence="14 15" key="1">
    <citation type="submission" date="2017-12" db="EMBL/GenBank/DDBJ databases">
        <title>Legionella sainthelensi LA01-117, whole genome sequence of a clinical isolate from New Zealand.</title>
        <authorList>
            <person name="Cree S.L."/>
            <person name="Slow S."/>
            <person name="Kennedy M.A."/>
            <person name="Murdoch D.R."/>
            <person name="Biggs P.J."/>
            <person name="Anderson T."/>
        </authorList>
    </citation>
    <scope>NUCLEOTIDE SEQUENCE [LARGE SCALE GENOMIC DNA]</scope>
    <source>
        <strain evidence="14 15">LA01-117</strain>
    </source>
</reference>
<dbReference type="PANTHER" id="PTHR30612:SF0">
    <property type="entry name" value="CHLOROPLAST PROTEIN-TRANSPORTING ATPASE"/>
    <property type="match status" value="1"/>
</dbReference>
<evidence type="ECO:0000256" key="11">
    <source>
        <dbReference type="SAM" id="MobiDB-lite"/>
    </source>
</evidence>
<feature type="region of interest" description="Disordered" evidence="11">
    <location>
        <begin position="106"/>
        <end position="127"/>
    </location>
</feature>
<evidence type="ECO:0000256" key="1">
    <source>
        <dbReference type="ARBA" id="ARBA00022448"/>
    </source>
</evidence>
<keyword evidence="1" id="KW-0813">Transport</keyword>
<dbReference type="Proteomes" id="UP000234343">
    <property type="component" value="Chromosome"/>
</dbReference>
<dbReference type="RefSeq" id="WP_101900589.1">
    <property type="nucleotide sequence ID" value="NZ_CP025491.2"/>
</dbReference>
<evidence type="ECO:0000256" key="8">
    <source>
        <dbReference type="ARBA" id="ARBA00022967"/>
    </source>
</evidence>
<dbReference type="Pfam" id="PF21090">
    <property type="entry name" value="P-loop_SecA"/>
    <property type="match status" value="1"/>
</dbReference>
<dbReference type="PROSITE" id="PS51196">
    <property type="entry name" value="SECA_MOTOR_DEAD"/>
    <property type="match status" value="1"/>
</dbReference>
<name>A0A2H5FNA7_9GAMM</name>
<dbReference type="InterPro" id="IPR044722">
    <property type="entry name" value="SecA_SF2_C"/>
</dbReference>
<dbReference type="GO" id="GO:0017038">
    <property type="term" value="P:protein import"/>
    <property type="evidence" value="ECO:0007669"/>
    <property type="project" value="InterPro"/>
</dbReference>
<dbReference type="GO" id="GO:0006605">
    <property type="term" value="P:protein targeting"/>
    <property type="evidence" value="ECO:0007669"/>
    <property type="project" value="InterPro"/>
</dbReference>
<evidence type="ECO:0000256" key="10">
    <source>
        <dbReference type="ARBA" id="ARBA00023136"/>
    </source>
</evidence>
<dbReference type="InterPro" id="IPR000185">
    <property type="entry name" value="SecA"/>
</dbReference>
<feature type="compositionally biased region" description="Polar residues" evidence="11">
    <location>
        <begin position="111"/>
        <end position="120"/>
    </location>
</feature>
<dbReference type="Pfam" id="PF07517">
    <property type="entry name" value="SecA_DEAD"/>
    <property type="match status" value="1"/>
</dbReference>